<dbReference type="InterPro" id="IPR029063">
    <property type="entry name" value="SAM-dependent_MTases_sf"/>
</dbReference>
<dbReference type="OrthoDB" id="962475at2"/>
<dbReference type="InterPro" id="IPR025714">
    <property type="entry name" value="Methyltranfer_dom"/>
</dbReference>
<dbReference type="GO" id="GO:0032259">
    <property type="term" value="P:methylation"/>
    <property type="evidence" value="ECO:0007669"/>
    <property type="project" value="UniProtKB-KW"/>
</dbReference>
<evidence type="ECO:0000259" key="1">
    <source>
        <dbReference type="Pfam" id="PF13847"/>
    </source>
</evidence>
<organism evidence="2 3">
    <name type="scientific">Panacibacter ginsenosidivorans</name>
    <dbReference type="NCBI Taxonomy" id="1813871"/>
    <lineage>
        <taxon>Bacteria</taxon>
        <taxon>Pseudomonadati</taxon>
        <taxon>Bacteroidota</taxon>
        <taxon>Chitinophagia</taxon>
        <taxon>Chitinophagales</taxon>
        <taxon>Chitinophagaceae</taxon>
        <taxon>Panacibacter</taxon>
    </lineage>
</organism>
<accession>A0A5B8V9C2</accession>
<dbReference type="AlphaFoldDB" id="A0A5B8V9C2"/>
<dbReference type="Pfam" id="PF13847">
    <property type="entry name" value="Methyltransf_31"/>
    <property type="match status" value="1"/>
</dbReference>
<evidence type="ECO:0000313" key="3">
    <source>
        <dbReference type="Proteomes" id="UP000321533"/>
    </source>
</evidence>
<evidence type="ECO:0000313" key="2">
    <source>
        <dbReference type="EMBL" id="QEC67451.1"/>
    </source>
</evidence>
<dbReference type="Proteomes" id="UP000321533">
    <property type="component" value="Chromosome"/>
</dbReference>
<keyword evidence="2" id="KW-0808">Transferase</keyword>
<dbReference type="SUPFAM" id="SSF53335">
    <property type="entry name" value="S-adenosyl-L-methionine-dependent methyltransferases"/>
    <property type="match status" value="1"/>
</dbReference>
<keyword evidence="3" id="KW-1185">Reference proteome</keyword>
<proteinExistence type="predicted"/>
<protein>
    <submittedName>
        <fullName evidence="2">Methyltransferase domain-containing protein</fullName>
    </submittedName>
</protein>
<reference evidence="2 3" key="1">
    <citation type="journal article" date="2016" name="Int. J. Syst. Evol. Microbiol.">
        <title>Panacibacter ginsenosidivorans gen. nov., sp. nov., with ginsenoside converting activity isolated from soil of a ginseng field.</title>
        <authorList>
            <person name="Siddiqi M.Z."/>
            <person name="Muhammad Shafi S."/>
            <person name="Choi K.D."/>
            <person name="Im W.T."/>
        </authorList>
    </citation>
    <scope>NUCLEOTIDE SEQUENCE [LARGE SCALE GENOMIC DNA]</scope>
    <source>
        <strain evidence="2 3">Gsoil1550</strain>
    </source>
</reference>
<dbReference type="EMBL" id="CP042435">
    <property type="protein sequence ID" value="QEC67451.1"/>
    <property type="molecule type" value="Genomic_DNA"/>
</dbReference>
<keyword evidence="2" id="KW-0489">Methyltransferase</keyword>
<name>A0A5B8V9C2_9BACT</name>
<dbReference type="Gene3D" id="3.40.50.150">
    <property type="entry name" value="Vaccinia Virus protein VP39"/>
    <property type="match status" value="1"/>
</dbReference>
<dbReference type="CDD" id="cd02440">
    <property type="entry name" value="AdoMet_MTases"/>
    <property type="match status" value="1"/>
</dbReference>
<gene>
    <name evidence="2" type="ORF">FRZ67_09130</name>
</gene>
<feature type="domain" description="Methyltransferase" evidence="1">
    <location>
        <begin position="54"/>
        <end position="123"/>
    </location>
</feature>
<dbReference type="GO" id="GO:0008168">
    <property type="term" value="F:methyltransferase activity"/>
    <property type="evidence" value="ECO:0007669"/>
    <property type="project" value="UniProtKB-KW"/>
</dbReference>
<sequence>MPNTTIPEPEDAKKWFTSDTKFNHLYPASIQMMARRHWTPLHTAYKAANFLAAENGVKILDIGSGVGKFCLAAACYKPLSFFYGVEQRKQLVNYANEAAEILSLENVSFIHSNFTQLDIKPYDHFYFFNAFYENLVDTARIDESIDYSGELYNYYNRYLFKLLDQKPAGTRLATFHSLEDEIPRSYHVVDTDADNLLKCWIKV</sequence>
<dbReference type="RefSeq" id="WP_147189258.1">
    <property type="nucleotide sequence ID" value="NZ_CP042435.1"/>
</dbReference>
<dbReference type="KEGG" id="pgin:FRZ67_09130"/>